<evidence type="ECO:0000256" key="9">
    <source>
        <dbReference type="ARBA" id="ARBA00023128"/>
    </source>
</evidence>
<comment type="subcellular location">
    <subcellularLocation>
        <location evidence="1">Mitochondrion inner membrane</location>
        <topology evidence="1">Single-pass membrane protein</topology>
    </subcellularLocation>
</comment>
<keyword evidence="10 11" id="KW-0472">Membrane</keyword>
<evidence type="ECO:0000256" key="10">
    <source>
        <dbReference type="ARBA" id="ARBA00023136"/>
    </source>
</evidence>
<sequence length="178" mass="20095">MMRTSIVRATRAAAVPKTAPVTSSLQQFRQAHAISNPTLANIEQRWEDGSASIEQADLWMSLRDRMKTDWKELTMQEKKAAYFIAFGPHGPRRPPPPDEGRKVLFLSTAVIFGAFAVFAFTRMFASPIRPRTMTKEWQEATEEYMKAQGTEPITGYKGMMVQSVSEKNLPPGQKLNDE</sequence>
<dbReference type="Gene3D" id="1.10.442.10">
    <property type="entry name" value="Cytochrome c oxidase subunit IV"/>
    <property type="match status" value="1"/>
</dbReference>
<dbReference type="PANTHER" id="PTHR10707">
    <property type="entry name" value="CYTOCHROME C OXIDASE SUBUNIT IV"/>
    <property type="match status" value="1"/>
</dbReference>
<dbReference type="CDD" id="cd00922">
    <property type="entry name" value="Cyt_c_Oxidase_IV"/>
    <property type="match status" value="1"/>
</dbReference>
<dbReference type="Proteomes" id="UP001521222">
    <property type="component" value="Unassembled WGS sequence"/>
</dbReference>
<evidence type="ECO:0000256" key="4">
    <source>
        <dbReference type="ARBA" id="ARBA00022692"/>
    </source>
</evidence>
<keyword evidence="4 11" id="KW-0812">Transmembrane</keyword>
<evidence type="ECO:0000256" key="2">
    <source>
        <dbReference type="ARBA" id="ARBA00004673"/>
    </source>
</evidence>
<dbReference type="EMBL" id="JAKIXB020000006">
    <property type="protein sequence ID" value="KAL1607388.1"/>
    <property type="molecule type" value="Genomic_DNA"/>
</dbReference>
<reference evidence="12 13" key="1">
    <citation type="submission" date="2024-02" db="EMBL/GenBank/DDBJ databases">
        <title>De novo assembly and annotation of 12 fungi associated with fruit tree decline syndrome in Ontario, Canada.</title>
        <authorList>
            <person name="Sulman M."/>
            <person name="Ellouze W."/>
            <person name="Ilyukhin E."/>
        </authorList>
    </citation>
    <scope>NUCLEOTIDE SEQUENCE [LARGE SCALE GENOMIC DNA]</scope>
    <source>
        <strain evidence="12 13">M97-236</strain>
    </source>
</reference>
<evidence type="ECO:0000256" key="3">
    <source>
        <dbReference type="ARBA" id="ARBA00008135"/>
    </source>
</evidence>
<keyword evidence="6" id="KW-0809">Transit peptide</keyword>
<dbReference type="Pfam" id="PF02936">
    <property type="entry name" value="COX4"/>
    <property type="match status" value="1"/>
</dbReference>
<evidence type="ECO:0000256" key="6">
    <source>
        <dbReference type="ARBA" id="ARBA00022946"/>
    </source>
</evidence>
<keyword evidence="5" id="KW-0999">Mitochondrion inner membrane</keyword>
<evidence type="ECO:0000256" key="7">
    <source>
        <dbReference type="ARBA" id="ARBA00022989"/>
    </source>
</evidence>
<evidence type="ECO:0000256" key="1">
    <source>
        <dbReference type="ARBA" id="ARBA00004434"/>
    </source>
</evidence>
<protein>
    <submittedName>
        <fullName evidence="12">Cytochrome c oxidase subunit 5B, mitochondrial</fullName>
    </submittedName>
</protein>
<comment type="caution">
    <text evidence="12">The sequence shown here is derived from an EMBL/GenBank/DDBJ whole genome shotgun (WGS) entry which is preliminary data.</text>
</comment>
<keyword evidence="8" id="KW-0560">Oxidoreductase</keyword>
<dbReference type="InterPro" id="IPR036639">
    <property type="entry name" value="Cyt_c_oxidase_su4_sf"/>
</dbReference>
<dbReference type="SUPFAM" id="SSF81406">
    <property type="entry name" value="Mitochondrial cytochrome c oxidase subunit IV"/>
    <property type="match status" value="1"/>
</dbReference>
<dbReference type="InterPro" id="IPR004203">
    <property type="entry name" value="Cyt_c_oxidase_su4_fam"/>
</dbReference>
<comment type="similarity">
    <text evidence="3">Belongs to the cytochrome c oxidase IV family.</text>
</comment>
<evidence type="ECO:0000256" key="11">
    <source>
        <dbReference type="SAM" id="Phobius"/>
    </source>
</evidence>
<evidence type="ECO:0000256" key="8">
    <source>
        <dbReference type="ARBA" id="ARBA00023002"/>
    </source>
</evidence>
<evidence type="ECO:0000313" key="12">
    <source>
        <dbReference type="EMBL" id="KAL1607388.1"/>
    </source>
</evidence>
<evidence type="ECO:0000313" key="13">
    <source>
        <dbReference type="Proteomes" id="UP001521222"/>
    </source>
</evidence>
<evidence type="ECO:0000256" key="5">
    <source>
        <dbReference type="ARBA" id="ARBA00022792"/>
    </source>
</evidence>
<comment type="pathway">
    <text evidence="2">Energy metabolism; oxidative phosphorylation.</text>
</comment>
<dbReference type="PANTHER" id="PTHR10707:SF10">
    <property type="entry name" value="CYTOCHROME C OXIDASE SUBUNIT 4"/>
    <property type="match status" value="1"/>
</dbReference>
<accession>A0ABR3RSI0</accession>
<keyword evidence="9" id="KW-0496">Mitochondrion</keyword>
<name>A0ABR3RSI0_9PLEO</name>
<feature type="transmembrane region" description="Helical" evidence="11">
    <location>
        <begin position="103"/>
        <end position="125"/>
    </location>
</feature>
<keyword evidence="7 11" id="KW-1133">Transmembrane helix</keyword>
<gene>
    <name evidence="12" type="primary">cox5</name>
    <name evidence="12" type="ORF">SLS59_002353</name>
</gene>
<keyword evidence="13" id="KW-1185">Reference proteome</keyword>
<proteinExistence type="inferred from homology"/>
<organism evidence="12 13">
    <name type="scientific">Nothophoma quercina</name>
    <dbReference type="NCBI Taxonomy" id="749835"/>
    <lineage>
        <taxon>Eukaryota</taxon>
        <taxon>Fungi</taxon>
        <taxon>Dikarya</taxon>
        <taxon>Ascomycota</taxon>
        <taxon>Pezizomycotina</taxon>
        <taxon>Dothideomycetes</taxon>
        <taxon>Pleosporomycetidae</taxon>
        <taxon>Pleosporales</taxon>
        <taxon>Pleosporineae</taxon>
        <taxon>Didymellaceae</taxon>
        <taxon>Nothophoma</taxon>
    </lineage>
</organism>